<name>A0ACB8A0H8_9AGAM</name>
<protein>
    <submittedName>
        <fullName evidence="1">Uncharacterized protein</fullName>
    </submittedName>
</protein>
<proteinExistence type="predicted"/>
<organism evidence="1 2">
    <name type="scientific">Hygrophoropsis aurantiaca</name>
    <dbReference type="NCBI Taxonomy" id="72124"/>
    <lineage>
        <taxon>Eukaryota</taxon>
        <taxon>Fungi</taxon>
        <taxon>Dikarya</taxon>
        <taxon>Basidiomycota</taxon>
        <taxon>Agaricomycotina</taxon>
        <taxon>Agaricomycetes</taxon>
        <taxon>Agaricomycetidae</taxon>
        <taxon>Boletales</taxon>
        <taxon>Coniophorineae</taxon>
        <taxon>Hygrophoropsidaceae</taxon>
        <taxon>Hygrophoropsis</taxon>
    </lineage>
</organism>
<sequence>MQKIKANGFNTISFYVNWALHYPTPDTGNGDDDWKYGTYRDLQAYINEAKKARQWIIARLGPYIMGKQLVGDVGEVYRPATSLTWSADSHMVPLSK</sequence>
<evidence type="ECO:0000313" key="2">
    <source>
        <dbReference type="Proteomes" id="UP000790377"/>
    </source>
</evidence>
<dbReference type="Proteomes" id="UP000790377">
    <property type="component" value="Unassembled WGS sequence"/>
</dbReference>
<accession>A0ACB8A0H8</accession>
<dbReference type="EMBL" id="MU268016">
    <property type="protein sequence ID" value="KAH7906457.1"/>
    <property type="molecule type" value="Genomic_DNA"/>
</dbReference>
<gene>
    <name evidence="1" type="ORF">BJ138DRAFT_630348</name>
</gene>
<comment type="caution">
    <text evidence="1">The sequence shown here is derived from an EMBL/GenBank/DDBJ whole genome shotgun (WGS) entry which is preliminary data.</text>
</comment>
<reference evidence="1" key="1">
    <citation type="journal article" date="2021" name="New Phytol.">
        <title>Evolutionary innovations through gain and loss of genes in the ectomycorrhizal Boletales.</title>
        <authorList>
            <person name="Wu G."/>
            <person name="Miyauchi S."/>
            <person name="Morin E."/>
            <person name="Kuo A."/>
            <person name="Drula E."/>
            <person name="Varga T."/>
            <person name="Kohler A."/>
            <person name="Feng B."/>
            <person name="Cao Y."/>
            <person name="Lipzen A."/>
            <person name="Daum C."/>
            <person name="Hundley H."/>
            <person name="Pangilinan J."/>
            <person name="Johnson J."/>
            <person name="Barry K."/>
            <person name="LaButti K."/>
            <person name="Ng V."/>
            <person name="Ahrendt S."/>
            <person name="Min B."/>
            <person name="Choi I.G."/>
            <person name="Park H."/>
            <person name="Plett J.M."/>
            <person name="Magnuson J."/>
            <person name="Spatafora J.W."/>
            <person name="Nagy L.G."/>
            <person name="Henrissat B."/>
            <person name="Grigoriev I.V."/>
            <person name="Yang Z.L."/>
            <person name="Xu J."/>
            <person name="Martin F.M."/>
        </authorList>
    </citation>
    <scope>NUCLEOTIDE SEQUENCE</scope>
    <source>
        <strain evidence="1">ATCC 28755</strain>
    </source>
</reference>
<evidence type="ECO:0000313" key="1">
    <source>
        <dbReference type="EMBL" id="KAH7906457.1"/>
    </source>
</evidence>
<keyword evidence="2" id="KW-1185">Reference proteome</keyword>